<proteinExistence type="predicted"/>
<organism evidence="1 2">
    <name type="scientific">Brunnivagina elsteri CCALA 953</name>
    <dbReference type="NCBI Taxonomy" id="987040"/>
    <lineage>
        <taxon>Bacteria</taxon>
        <taxon>Bacillati</taxon>
        <taxon>Cyanobacteriota</taxon>
        <taxon>Cyanophyceae</taxon>
        <taxon>Nostocales</taxon>
        <taxon>Calotrichaceae</taxon>
        <taxon>Brunnivagina</taxon>
    </lineage>
</organism>
<dbReference type="AlphaFoldDB" id="A0A2A2TG39"/>
<keyword evidence="2" id="KW-1185">Reference proteome</keyword>
<reference evidence="1 2" key="1">
    <citation type="submission" date="2017-08" db="EMBL/GenBank/DDBJ databases">
        <title>Draft genome sequence of filamentous cyanobacterium Calothrix elsteri CCALA 953.</title>
        <authorList>
            <person name="Gagunashvili A.N."/>
            <person name="Elster J."/>
            <person name="Andresson O.S."/>
        </authorList>
    </citation>
    <scope>NUCLEOTIDE SEQUENCE [LARGE SCALE GENOMIC DNA]</scope>
    <source>
        <strain evidence="1 2">CCALA 953</strain>
    </source>
</reference>
<name>A0A2A2TG39_9CYAN</name>
<evidence type="ECO:0000313" key="2">
    <source>
        <dbReference type="Proteomes" id="UP000218238"/>
    </source>
</evidence>
<evidence type="ECO:0000313" key="1">
    <source>
        <dbReference type="EMBL" id="PAX52389.1"/>
    </source>
</evidence>
<dbReference type="OrthoDB" id="532822at2"/>
<comment type="caution">
    <text evidence="1">The sequence shown here is derived from an EMBL/GenBank/DDBJ whole genome shotgun (WGS) entry which is preliminary data.</text>
</comment>
<accession>A0A2A2TG39</accession>
<dbReference type="RefSeq" id="WP_095723309.1">
    <property type="nucleotide sequence ID" value="NZ_NTFS01000245.1"/>
</dbReference>
<protein>
    <submittedName>
        <fullName evidence="1">Uncharacterized protein</fullName>
    </submittedName>
</protein>
<sequence>MLHKFSMTKTADTEPEIAVKVLVDKIIFSGKLSRRDHKLLTIFVYDDNDVTEGDRRQVNRVFDHIQTGQLKLIDW</sequence>
<dbReference type="EMBL" id="NTFS01000245">
    <property type="protein sequence ID" value="PAX52389.1"/>
    <property type="molecule type" value="Genomic_DNA"/>
</dbReference>
<gene>
    <name evidence="1" type="ORF">CK510_19610</name>
</gene>
<dbReference type="Proteomes" id="UP000218238">
    <property type="component" value="Unassembled WGS sequence"/>
</dbReference>